<accession>A0A3N2DN28</accession>
<dbReference type="AlphaFoldDB" id="A0A3N2DN28"/>
<organism evidence="2 3">
    <name type="scientific">Sinobacterium caligoides</name>
    <dbReference type="NCBI Taxonomy" id="933926"/>
    <lineage>
        <taxon>Bacteria</taxon>
        <taxon>Pseudomonadati</taxon>
        <taxon>Pseudomonadota</taxon>
        <taxon>Gammaproteobacteria</taxon>
        <taxon>Cellvibrionales</taxon>
        <taxon>Spongiibacteraceae</taxon>
        <taxon>Sinobacterium</taxon>
    </lineage>
</organism>
<sequence length="129" mass="14236">MIKRQLTTLTLPVALSLLISGCESIPTMSKDDSSKKSNTETVQQEQAKAPAGSKFAKLSVGMSKTQVTDLIGIWSDYEVYSTGKAYIPFYHGKDKVRTTLYYKNEGIIVIGGNDRVVSINYDAKEDGYK</sequence>
<evidence type="ECO:0000313" key="2">
    <source>
        <dbReference type="EMBL" id="ROS01218.1"/>
    </source>
</evidence>
<gene>
    <name evidence="2" type="ORF">EDC56_1647</name>
</gene>
<feature type="compositionally biased region" description="Basic and acidic residues" evidence="1">
    <location>
        <begin position="29"/>
        <end position="38"/>
    </location>
</feature>
<protein>
    <submittedName>
        <fullName evidence="2">Uncharacterized protein</fullName>
    </submittedName>
</protein>
<feature type="region of interest" description="Disordered" evidence="1">
    <location>
        <begin position="27"/>
        <end position="51"/>
    </location>
</feature>
<dbReference type="OrthoDB" id="7304788at2"/>
<evidence type="ECO:0000313" key="3">
    <source>
        <dbReference type="Proteomes" id="UP000275394"/>
    </source>
</evidence>
<dbReference type="PROSITE" id="PS51257">
    <property type="entry name" value="PROKAR_LIPOPROTEIN"/>
    <property type="match status" value="1"/>
</dbReference>
<comment type="caution">
    <text evidence="2">The sequence shown here is derived from an EMBL/GenBank/DDBJ whole genome shotgun (WGS) entry which is preliminary data.</text>
</comment>
<proteinExistence type="predicted"/>
<name>A0A3N2DN28_9GAMM</name>
<keyword evidence="3" id="KW-1185">Reference proteome</keyword>
<dbReference type="EMBL" id="RKHR01000004">
    <property type="protein sequence ID" value="ROS01218.1"/>
    <property type="molecule type" value="Genomic_DNA"/>
</dbReference>
<dbReference type="RefSeq" id="WP_148059356.1">
    <property type="nucleotide sequence ID" value="NZ_RKHR01000004.1"/>
</dbReference>
<dbReference type="Proteomes" id="UP000275394">
    <property type="component" value="Unassembled WGS sequence"/>
</dbReference>
<evidence type="ECO:0000256" key="1">
    <source>
        <dbReference type="SAM" id="MobiDB-lite"/>
    </source>
</evidence>
<reference evidence="2 3" key="1">
    <citation type="submission" date="2018-11" db="EMBL/GenBank/DDBJ databases">
        <title>Genomic Encyclopedia of Type Strains, Phase IV (KMG-IV): sequencing the most valuable type-strain genomes for metagenomic binning, comparative biology and taxonomic classification.</title>
        <authorList>
            <person name="Goeker M."/>
        </authorList>
    </citation>
    <scope>NUCLEOTIDE SEQUENCE [LARGE SCALE GENOMIC DNA]</scope>
    <source>
        <strain evidence="2 3">DSM 100316</strain>
    </source>
</reference>